<organism evidence="1 2">
    <name type="scientific">Trichinella zimbabwensis</name>
    <dbReference type="NCBI Taxonomy" id="268475"/>
    <lineage>
        <taxon>Eukaryota</taxon>
        <taxon>Metazoa</taxon>
        <taxon>Ecdysozoa</taxon>
        <taxon>Nematoda</taxon>
        <taxon>Enoplea</taxon>
        <taxon>Dorylaimia</taxon>
        <taxon>Trichinellida</taxon>
        <taxon>Trichinellidae</taxon>
        <taxon>Trichinella</taxon>
    </lineage>
</organism>
<evidence type="ECO:0000313" key="1">
    <source>
        <dbReference type="EMBL" id="KRZ11360.1"/>
    </source>
</evidence>
<dbReference type="AlphaFoldDB" id="A0A0V1HM88"/>
<comment type="caution">
    <text evidence="1">The sequence shown here is derived from an EMBL/GenBank/DDBJ whole genome shotgun (WGS) entry which is preliminary data.</text>
</comment>
<keyword evidence="2" id="KW-1185">Reference proteome</keyword>
<evidence type="ECO:0000313" key="2">
    <source>
        <dbReference type="Proteomes" id="UP000055024"/>
    </source>
</evidence>
<protein>
    <submittedName>
        <fullName evidence="1">Uncharacterized protein</fullName>
    </submittedName>
</protein>
<name>A0A0V1HM88_9BILA</name>
<dbReference type="EMBL" id="JYDP01000050">
    <property type="protein sequence ID" value="KRZ11360.1"/>
    <property type="molecule type" value="Genomic_DNA"/>
</dbReference>
<gene>
    <name evidence="1" type="ORF">T11_9271</name>
</gene>
<proteinExistence type="predicted"/>
<reference evidence="1 2" key="1">
    <citation type="submission" date="2015-01" db="EMBL/GenBank/DDBJ databases">
        <title>Evolution of Trichinella species and genotypes.</title>
        <authorList>
            <person name="Korhonen P.K."/>
            <person name="Edoardo P."/>
            <person name="Giuseppe L.R."/>
            <person name="Gasser R.B."/>
        </authorList>
    </citation>
    <scope>NUCLEOTIDE SEQUENCE [LARGE SCALE GENOMIC DNA]</scope>
    <source>
        <strain evidence="1">ISS1029</strain>
    </source>
</reference>
<sequence length="74" mass="8508">MDLDPSQSNHHLEKSIQLLPLHQRLDSGEDLLTLPLTPQCLGTVIPRTSRLRWRTSSSFYGPQYGILCWFRSAQ</sequence>
<accession>A0A0V1HM88</accession>
<dbReference type="OrthoDB" id="10515782at2759"/>
<dbReference type="Proteomes" id="UP000055024">
    <property type="component" value="Unassembled WGS sequence"/>
</dbReference>